<dbReference type="Proteomes" id="UP001642409">
    <property type="component" value="Unassembled WGS sequence"/>
</dbReference>
<keyword evidence="3" id="KW-1185">Reference proteome</keyword>
<comment type="caution">
    <text evidence="1">The sequence shown here is derived from an EMBL/GenBank/DDBJ whole genome shotgun (WGS) entry which is preliminary data.</text>
</comment>
<name>A0AA86Q5D4_9EUKA</name>
<proteinExistence type="predicted"/>
<dbReference type="EMBL" id="CAXDID020000224">
    <property type="protein sequence ID" value="CAL6059128.1"/>
    <property type="molecule type" value="Genomic_DNA"/>
</dbReference>
<dbReference type="AlphaFoldDB" id="A0AA86Q5D4"/>
<accession>A0AA86Q5D4</accession>
<evidence type="ECO:0000313" key="2">
    <source>
        <dbReference type="EMBL" id="CAL6059128.1"/>
    </source>
</evidence>
<evidence type="ECO:0000313" key="3">
    <source>
        <dbReference type="Proteomes" id="UP001642409"/>
    </source>
</evidence>
<reference evidence="1" key="1">
    <citation type="submission" date="2023-06" db="EMBL/GenBank/DDBJ databases">
        <authorList>
            <person name="Kurt Z."/>
        </authorList>
    </citation>
    <scope>NUCLEOTIDE SEQUENCE</scope>
</reference>
<reference evidence="2 3" key="2">
    <citation type="submission" date="2024-07" db="EMBL/GenBank/DDBJ databases">
        <authorList>
            <person name="Akdeniz Z."/>
        </authorList>
    </citation>
    <scope>NUCLEOTIDE SEQUENCE [LARGE SCALE GENOMIC DNA]</scope>
</reference>
<gene>
    <name evidence="1" type="ORF">HINF_LOCUS40101</name>
    <name evidence="2" type="ORF">HINF_LOCUS48599</name>
</gene>
<evidence type="ECO:0000313" key="1">
    <source>
        <dbReference type="EMBL" id="CAI9952456.1"/>
    </source>
</evidence>
<protein>
    <submittedName>
        <fullName evidence="2">Hypothetical_protein</fullName>
    </submittedName>
</protein>
<sequence>MKYKKVCAARESDPDLLRGKQAFYHQTSGAYQIYYFRNKQQQQDRKRVIITHICSKEYLEYVQMYHVQLFKFQQFKHNVNTTGNLMDHTSSIHQWTIHHSQSSQQIQIRLGRRIVNNSYQITVLSFQTIQIQTVMQTVNFNRYTAVRVFRLPTSIQCSKCSSLPSRSFNTPPSNQTWLKTQMQDRLSASVHRDTGAGRRAVPGILGRTRLQPQRKPQHPHCLLLPHRAEPLPAQAEESAEKSCYGQKQTQRNLGRSAVQPRFVSKLAARRTGLRQAGVWGAERPELFQCWCTVNQQFHTRFHFKQVTQFVFAYENICINGIFNLCLSLSMKF</sequence>
<organism evidence="1">
    <name type="scientific">Hexamita inflata</name>
    <dbReference type="NCBI Taxonomy" id="28002"/>
    <lineage>
        <taxon>Eukaryota</taxon>
        <taxon>Metamonada</taxon>
        <taxon>Diplomonadida</taxon>
        <taxon>Hexamitidae</taxon>
        <taxon>Hexamitinae</taxon>
        <taxon>Hexamita</taxon>
    </lineage>
</organism>
<dbReference type="EMBL" id="CATOUU010000832">
    <property type="protein sequence ID" value="CAI9952456.1"/>
    <property type="molecule type" value="Genomic_DNA"/>
</dbReference>